<dbReference type="PANTHER" id="PTHR23517:SF3">
    <property type="entry name" value="INTEGRAL MEMBRANE TRANSPORT PROTEIN"/>
    <property type="match status" value="1"/>
</dbReference>
<feature type="transmembrane region" description="Helical" evidence="7">
    <location>
        <begin position="137"/>
        <end position="153"/>
    </location>
</feature>
<dbReference type="InterPro" id="IPR001958">
    <property type="entry name" value="Tet-R_TetA/multi-R_MdtG-like"/>
</dbReference>
<evidence type="ECO:0000259" key="8">
    <source>
        <dbReference type="PROSITE" id="PS50850"/>
    </source>
</evidence>
<dbReference type="GO" id="GO:0005886">
    <property type="term" value="C:plasma membrane"/>
    <property type="evidence" value="ECO:0007669"/>
    <property type="project" value="UniProtKB-SubCell"/>
</dbReference>
<dbReference type="AlphaFoldDB" id="A0A239HIG1"/>
<name>A0A239HIG1_9FIRM</name>
<dbReference type="EMBL" id="FZOJ01000022">
    <property type="protein sequence ID" value="SNS80838.1"/>
    <property type="molecule type" value="Genomic_DNA"/>
</dbReference>
<feature type="transmembrane region" description="Helical" evidence="7">
    <location>
        <begin position="355"/>
        <end position="376"/>
    </location>
</feature>
<feature type="transmembrane region" description="Helical" evidence="7">
    <location>
        <begin position="240"/>
        <end position="263"/>
    </location>
</feature>
<feature type="transmembrane region" description="Helical" evidence="7">
    <location>
        <begin position="36"/>
        <end position="57"/>
    </location>
</feature>
<dbReference type="CDD" id="cd17490">
    <property type="entry name" value="MFS_YxlH_like"/>
    <property type="match status" value="1"/>
</dbReference>
<feature type="transmembrane region" description="Helical" evidence="7">
    <location>
        <begin position="328"/>
        <end position="349"/>
    </location>
</feature>
<dbReference type="Pfam" id="PF07690">
    <property type="entry name" value="MFS_1"/>
    <property type="match status" value="1"/>
</dbReference>
<dbReference type="GO" id="GO:0022857">
    <property type="term" value="F:transmembrane transporter activity"/>
    <property type="evidence" value="ECO:0007669"/>
    <property type="project" value="InterPro"/>
</dbReference>
<keyword evidence="4 7" id="KW-0812">Transmembrane</keyword>
<proteinExistence type="predicted"/>
<gene>
    <name evidence="9" type="ORF">SAMN05446037_10227</name>
</gene>
<dbReference type="InterPro" id="IPR050171">
    <property type="entry name" value="MFS_Transporters"/>
</dbReference>
<accession>A0A239HIG1</accession>
<evidence type="ECO:0000256" key="6">
    <source>
        <dbReference type="ARBA" id="ARBA00023136"/>
    </source>
</evidence>
<feature type="transmembrane region" description="Helical" evidence="7">
    <location>
        <begin position="159"/>
        <end position="176"/>
    </location>
</feature>
<feature type="transmembrane region" description="Helical" evidence="7">
    <location>
        <begin position="294"/>
        <end position="316"/>
    </location>
</feature>
<evidence type="ECO:0000256" key="4">
    <source>
        <dbReference type="ARBA" id="ARBA00022692"/>
    </source>
</evidence>
<protein>
    <submittedName>
        <fullName evidence="9">Predicted arabinose efflux permease, MFS family</fullName>
    </submittedName>
</protein>
<feature type="domain" description="Major facilitator superfamily (MFS) profile" evidence="8">
    <location>
        <begin position="1"/>
        <end position="381"/>
    </location>
</feature>
<evidence type="ECO:0000256" key="5">
    <source>
        <dbReference type="ARBA" id="ARBA00022989"/>
    </source>
</evidence>
<evidence type="ECO:0000256" key="1">
    <source>
        <dbReference type="ARBA" id="ARBA00004651"/>
    </source>
</evidence>
<feature type="transmembrane region" description="Helical" evidence="7">
    <location>
        <begin position="69"/>
        <end position="89"/>
    </location>
</feature>
<feature type="transmembrane region" description="Helical" evidence="7">
    <location>
        <begin position="270"/>
        <end position="288"/>
    </location>
</feature>
<evidence type="ECO:0000256" key="7">
    <source>
        <dbReference type="SAM" id="Phobius"/>
    </source>
</evidence>
<dbReference type="InterPro" id="IPR011701">
    <property type="entry name" value="MFS"/>
</dbReference>
<dbReference type="PROSITE" id="PS50850">
    <property type="entry name" value="MFS"/>
    <property type="match status" value="1"/>
</dbReference>
<evidence type="ECO:0000313" key="9">
    <source>
        <dbReference type="EMBL" id="SNS80838.1"/>
    </source>
</evidence>
<feature type="transmembrane region" description="Helical" evidence="7">
    <location>
        <begin position="202"/>
        <end position="228"/>
    </location>
</feature>
<feature type="transmembrane region" description="Helical" evidence="7">
    <location>
        <begin position="95"/>
        <end position="116"/>
    </location>
</feature>
<keyword evidence="3" id="KW-1003">Cell membrane</keyword>
<evidence type="ECO:0000256" key="2">
    <source>
        <dbReference type="ARBA" id="ARBA00022448"/>
    </source>
</evidence>
<keyword evidence="5 7" id="KW-1133">Transmembrane helix</keyword>
<dbReference type="InterPro" id="IPR020846">
    <property type="entry name" value="MFS_dom"/>
</dbReference>
<keyword evidence="10" id="KW-1185">Reference proteome</keyword>
<sequence length="386" mass="42129">MNRKTLFCIITGFFWFSLYAYVPQIANYAKEMGASYKMIGLIAGAYGLSQTVLRIPLGVTSDMLNRRKIFITVGSLVTILSALSVFFLPNAYTLLIARFLAGIAAATWVTFTVMFSSYYEDSQSTKAVGILNSVNKAGQFVAMLAGGIISLYIGVRYIFMLSVITGIIAFVLSISIEEEKSPMPRRAFEISDIAIFIKNKEIMYISFLGALSQLITYGTTFGFTPLVASNIGANNLQLGYLTMIFTLPQILFAALSGTVFIKYFGEKKTLLMGFGLNTILSIFIPFVPTLTMLYVVQMINGIGNAISFPLLTGLVIRNVESNLRNTAMGFYQALYGVGMIVGPILLGNIGDRFGLVSGFIVTGLLGIIAIASILLYEVDKQTVEVL</sequence>
<organism evidence="9 10">
    <name type="scientific">Anaerovirgula multivorans</name>
    <dbReference type="NCBI Taxonomy" id="312168"/>
    <lineage>
        <taxon>Bacteria</taxon>
        <taxon>Bacillati</taxon>
        <taxon>Bacillota</taxon>
        <taxon>Clostridia</taxon>
        <taxon>Peptostreptococcales</taxon>
        <taxon>Natronincolaceae</taxon>
        <taxon>Anaerovirgula</taxon>
    </lineage>
</organism>
<reference evidence="9 10" key="1">
    <citation type="submission" date="2017-06" db="EMBL/GenBank/DDBJ databases">
        <authorList>
            <person name="Kim H.J."/>
            <person name="Triplett B.A."/>
        </authorList>
    </citation>
    <scope>NUCLEOTIDE SEQUENCE [LARGE SCALE GENOMIC DNA]</scope>
    <source>
        <strain evidence="9 10">SCA</strain>
    </source>
</reference>
<comment type="subcellular location">
    <subcellularLocation>
        <location evidence="1">Cell membrane</location>
        <topology evidence="1">Multi-pass membrane protein</topology>
    </subcellularLocation>
</comment>
<dbReference type="InterPro" id="IPR036259">
    <property type="entry name" value="MFS_trans_sf"/>
</dbReference>
<evidence type="ECO:0000256" key="3">
    <source>
        <dbReference type="ARBA" id="ARBA00022475"/>
    </source>
</evidence>
<dbReference type="Proteomes" id="UP000198304">
    <property type="component" value="Unassembled WGS sequence"/>
</dbReference>
<keyword evidence="2" id="KW-0813">Transport</keyword>
<keyword evidence="6 7" id="KW-0472">Membrane</keyword>
<dbReference type="PANTHER" id="PTHR23517">
    <property type="entry name" value="RESISTANCE PROTEIN MDTM, PUTATIVE-RELATED-RELATED"/>
    <property type="match status" value="1"/>
</dbReference>
<evidence type="ECO:0000313" key="10">
    <source>
        <dbReference type="Proteomes" id="UP000198304"/>
    </source>
</evidence>
<dbReference type="Gene3D" id="1.20.1250.20">
    <property type="entry name" value="MFS general substrate transporter like domains"/>
    <property type="match status" value="2"/>
</dbReference>
<dbReference type="PRINTS" id="PR01035">
    <property type="entry name" value="TCRTETA"/>
</dbReference>
<dbReference type="SUPFAM" id="SSF103473">
    <property type="entry name" value="MFS general substrate transporter"/>
    <property type="match status" value="1"/>
</dbReference>
<dbReference type="RefSeq" id="WP_089284210.1">
    <property type="nucleotide sequence ID" value="NZ_FZOJ01000022.1"/>
</dbReference>